<dbReference type="RefSeq" id="WP_078228448.1">
    <property type="nucleotide sequence ID" value="NZ_CAIJDP010000082.1"/>
</dbReference>
<gene>
    <name evidence="2" type="ORF">FLAT13_03716</name>
</gene>
<dbReference type="EMBL" id="CAIJDP010000082">
    <property type="protein sequence ID" value="CAD0007221.1"/>
    <property type="molecule type" value="Genomic_DNA"/>
</dbReference>
<dbReference type="AlphaFoldDB" id="A0A6V6Z610"/>
<feature type="transmembrane region" description="Helical" evidence="1">
    <location>
        <begin position="138"/>
        <end position="162"/>
    </location>
</feature>
<reference evidence="2 3" key="1">
    <citation type="submission" date="2020-06" db="EMBL/GenBank/DDBJ databases">
        <authorList>
            <person name="Criscuolo A."/>
        </authorList>
    </citation>
    <scope>NUCLEOTIDE SEQUENCE [LARGE SCALE GENOMIC DNA]</scope>
    <source>
        <strain evidence="3">CIP 111411</strain>
    </source>
</reference>
<keyword evidence="1" id="KW-0472">Membrane</keyword>
<name>A0A6V6Z610_9FLAO</name>
<protein>
    <submittedName>
        <fullName evidence="2">Uncharacterized protein</fullName>
    </submittedName>
</protein>
<comment type="caution">
    <text evidence="2">The sequence shown here is derived from an EMBL/GenBank/DDBJ whole genome shotgun (WGS) entry which is preliminary data.</text>
</comment>
<evidence type="ECO:0000313" key="3">
    <source>
        <dbReference type="Proteomes" id="UP000530060"/>
    </source>
</evidence>
<evidence type="ECO:0000313" key="2">
    <source>
        <dbReference type="EMBL" id="CAD0007221.1"/>
    </source>
</evidence>
<organism evidence="2 3">
    <name type="scientific">Flavobacterium salmonis</name>
    <dbReference type="NCBI Taxonomy" id="2654844"/>
    <lineage>
        <taxon>Bacteria</taxon>
        <taxon>Pseudomonadati</taxon>
        <taxon>Bacteroidota</taxon>
        <taxon>Flavobacteriia</taxon>
        <taxon>Flavobacteriales</taxon>
        <taxon>Flavobacteriaceae</taxon>
        <taxon>Flavobacterium</taxon>
    </lineage>
</organism>
<dbReference type="Proteomes" id="UP000530060">
    <property type="component" value="Unassembled WGS sequence"/>
</dbReference>
<keyword evidence="3" id="KW-1185">Reference proteome</keyword>
<keyword evidence="1" id="KW-0812">Transmembrane</keyword>
<evidence type="ECO:0000256" key="1">
    <source>
        <dbReference type="SAM" id="Phobius"/>
    </source>
</evidence>
<sequence length="197" mass="23302">MITQTTIKGQIQMARRRKIIAAVHFFFRYKDFLGNKKENAIKQDTNVFSGMNYYFEQENWVFRERARHNSTLFFTEVLQTLNNAQSTTEQKLEQLVLKYVELLFEKPDFAAYLIANKTDLSLFCYQNRLEFMAIKKMITLYSFNPFPVVISLIGMLLLPLAMTISPEDNQFSQVNEFDELIEDRKKLLPLWIHFASL</sequence>
<accession>A0A6V6Z610</accession>
<proteinExistence type="predicted"/>
<keyword evidence="1" id="KW-1133">Transmembrane helix</keyword>